<keyword evidence="1" id="KW-1133">Transmembrane helix</keyword>
<evidence type="ECO:0000313" key="3">
    <source>
        <dbReference type="Proteomes" id="UP000011758"/>
    </source>
</evidence>
<accession>M2P837</accession>
<keyword evidence="3" id="KW-1185">Reference proteome</keyword>
<organism evidence="2 3">
    <name type="scientific">Eggerthia catenaformis OT 569 = DSM 20559</name>
    <dbReference type="NCBI Taxonomy" id="999415"/>
    <lineage>
        <taxon>Bacteria</taxon>
        <taxon>Bacillati</taxon>
        <taxon>Bacillota</taxon>
        <taxon>Erysipelotrichia</taxon>
        <taxon>Erysipelotrichales</taxon>
        <taxon>Coprobacillaceae</taxon>
        <taxon>Eggerthia</taxon>
    </lineage>
</organism>
<protein>
    <submittedName>
        <fullName evidence="2">Uncharacterized protein</fullName>
    </submittedName>
</protein>
<dbReference type="Proteomes" id="UP000011758">
    <property type="component" value="Unassembled WGS sequence"/>
</dbReference>
<feature type="transmembrane region" description="Helical" evidence="1">
    <location>
        <begin position="12"/>
        <end position="29"/>
    </location>
</feature>
<keyword evidence="1" id="KW-0812">Transmembrane</keyword>
<evidence type="ECO:0000313" key="2">
    <source>
        <dbReference type="EMBL" id="EMD16487.1"/>
    </source>
</evidence>
<evidence type="ECO:0000256" key="1">
    <source>
        <dbReference type="SAM" id="Phobius"/>
    </source>
</evidence>
<dbReference type="OrthoDB" id="1654601at2"/>
<sequence length="195" mass="21838">MNMKLTRKASVLLFCSVIVLVVLISYLLIPKVTPEKKTAEYQYEMLLENMDIKASGEIITGSNASAKYIAYKITVSQGELMGGYKLSKTQTFVKTVQLTAPKNNEMIDNKQATHMAYSFLLTGDIIQVTNKDTKEKEIIIENGSVSFARIPFILSDKQDQAFIKGAKSSKTKKVSYARLKLAIKDPLLRKTMIDI</sequence>
<dbReference type="EMBL" id="AGEJ01000019">
    <property type="protein sequence ID" value="EMD16487.1"/>
    <property type="molecule type" value="Genomic_DNA"/>
</dbReference>
<proteinExistence type="predicted"/>
<comment type="caution">
    <text evidence="2">The sequence shown here is derived from an EMBL/GenBank/DDBJ whole genome shotgun (WGS) entry which is preliminary data.</text>
</comment>
<reference evidence="2 3" key="1">
    <citation type="submission" date="2013-02" db="EMBL/GenBank/DDBJ databases">
        <title>The Genome Sequence of Lactobacillus catenaformis F0143.</title>
        <authorList>
            <consortium name="The Broad Institute Genome Sequencing Platform"/>
            <person name="Earl A."/>
            <person name="Ward D."/>
            <person name="Feldgarden M."/>
            <person name="Gevers D."/>
            <person name="Izard J."/>
            <person name="Blanton J.M."/>
            <person name="Mathney J."/>
            <person name="Dewhirst F.E."/>
            <person name="Young S.K."/>
            <person name="Zeng Q."/>
            <person name="Gargeya S."/>
            <person name="Fitzgerald M."/>
            <person name="Haas B."/>
            <person name="Abouelleil A."/>
            <person name="Alvarado L."/>
            <person name="Arachchi H.M."/>
            <person name="Berlin A."/>
            <person name="Chapman S.B."/>
            <person name="Gearin G."/>
            <person name="Goldberg J."/>
            <person name="Griggs A."/>
            <person name="Gujja S."/>
            <person name="Hansen M."/>
            <person name="Heiman D."/>
            <person name="Howarth C."/>
            <person name="Larimer J."/>
            <person name="Lui A."/>
            <person name="MacDonald P.J.P."/>
            <person name="McCowen C."/>
            <person name="Montmayeur A."/>
            <person name="Murphy C."/>
            <person name="Neiman D."/>
            <person name="Pearson M."/>
            <person name="Priest M."/>
            <person name="Roberts A."/>
            <person name="Saif S."/>
            <person name="Shea T."/>
            <person name="Sisk P."/>
            <person name="Stolte C."/>
            <person name="Sykes S."/>
            <person name="Wortman J."/>
            <person name="Nusbaum C."/>
            <person name="Birren B."/>
        </authorList>
    </citation>
    <scope>NUCLEOTIDE SEQUENCE [LARGE SCALE GENOMIC DNA]</scope>
    <source>
        <strain evidence="2 3">OT 569</strain>
    </source>
</reference>
<name>M2P837_9FIRM</name>
<dbReference type="eggNOG" id="ENOG5033504">
    <property type="taxonomic scope" value="Bacteria"/>
</dbReference>
<gene>
    <name evidence="2" type="ORF">HMPREF9943_01242</name>
</gene>
<dbReference type="AlphaFoldDB" id="M2P837"/>
<dbReference type="STRING" id="999415.HMPREF9943_01242"/>
<keyword evidence="1" id="KW-0472">Membrane</keyword>
<dbReference type="BioCyc" id="ECAT999415-HMP:GTTI-1276-MONOMER"/>